<dbReference type="AlphaFoldDB" id="A0A8K0V6T2"/>
<keyword evidence="5" id="KW-1185">Reference proteome</keyword>
<dbReference type="NCBIfam" id="TIGR02964">
    <property type="entry name" value="xanthine_xdhC"/>
    <property type="match status" value="1"/>
</dbReference>
<dbReference type="EMBL" id="JAESVN010000001">
    <property type="protein sequence ID" value="MBL4916226.1"/>
    <property type="molecule type" value="Genomic_DNA"/>
</dbReference>
<feature type="domain" description="XdhC- CoxI" evidence="2">
    <location>
        <begin position="11"/>
        <end position="73"/>
    </location>
</feature>
<evidence type="ECO:0000313" key="4">
    <source>
        <dbReference type="EMBL" id="MBL4916226.1"/>
    </source>
</evidence>
<name>A0A8K0V6T2_9RHOB</name>
<protein>
    <submittedName>
        <fullName evidence="4">Xanthine dehydrogenase accessory protein XdhC</fullName>
    </submittedName>
</protein>
<dbReference type="RefSeq" id="WP_202686882.1">
    <property type="nucleotide sequence ID" value="NZ_JAESVN010000001.1"/>
</dbReference>
<dbReference type="InterPro" id="IPR052698">
    <property type="entry name" value="MoCofactor_Util/Proc"/>
</dbReference>
<dbReference type="Pfam" id="PF13478">
    <property type="entry name" value="XdhC_C"/>
    <property type="match status" value="1"/>
</dbReference>
<evidence type="ECO:0000259" key="3">
    <source>
        <dbReference type="Pfam" id="PF13478"/>
    </source>
</evidence>
<evidence type="ECO:0000256" key="1">
    <source>
        <dbReference type="SAM" id="MobiDB-lite"/>
    </source>
</evidence>
<feature type="domain" description="XdhC Rossmann" evidence="3">
    <location>
        <begin position="157"/>
        <end position="298"/>
    </location>
</feature>
<evidence type="ECO:0000259" key="2">
    <source>
        <dbReference type="Pfam" id="PF02625"/>
    </source>
</evidence>
<dbReference type="Proteomes" id="UP000648908">
    <property type="component" value="Unassembled WGS sequence"/>
</dbReference>
<comment type="caution">
    <text evidence="4">The sequence shown here is derived from an EMBL/GenBank/DDBJ whole genome shotgun (WGS) entry which is preliminary data.</text>
</comment>
<sequence length="334" mass="35510">MFDRAGVLAAIAAHGPVARVVVAGIEGSSPREPGAAMLVWPQGQSGTIGGGALEYQAAARARDLLARRGARVVDRVPLGPAIGQCCGGAVTLLTEIYSASDTIPDDVVARPVTGEATEPPLAVQRLLARARGQGQRPAPQLLQGWMVEPVLRPERQIWIWGAGHVGRALVGVLAPLPGFGLTWVDTARDRFPDAIPEGVEALWTPHPERLATHAPQDAEHLVLTYSHALDLELCHRLLGRGFHRLGLIGSATKWARFRSRLGALGHGATSIARIDCPIGDLALGKHPQAIAIGVAAQLMNRQQQSETEITDDLRDDRTFAAGGADQGLSGRRRQ</sequence>
<dbReference type="SUPFAM" id="SSF51735">
    <property type="entry name" value="NAD(P)-binding Rossmann-fold domains"/>
    <property type="match status" value="1"/>
</dbReference>
<dbReference type="Pfam" id="PF02625">
    <property type="entry name" value="XdhC_CoxI"/>
    <property type="match status" value="1"/>
</dbReference>
<feature type="region of interest" description="Disordered" evidence="1">
    <location>
        <begin position="310"/>
        <end position="334"/>
    </location>
</feature>
<proteinExistence type="predicted"/>
<gene>
    <name evidence="4" type="primary">xdhC</name>
    <name evidence="4" type="ORF">JL811_03245</name>
</gene>
<evidence type="ECO:0000313" key="5">
    <source>
        <dbReference type="Proteomes" id="UP000648908"/>
    </source>
</evidence>
<dbReference type="InterPro" id="IPR027051">
    <property type="entry name" value="XdhC_Rossmann_dom"/>
</dbReference>
<reference evidence="4" key="1">
    <citation type="submission" date="2021-01" db="EMBL/GenBank/DDBJ databases">
        <title>Tabrizicola alba sp. nov. a motile alkaliphilic bacterium isolated from a soda lake.</title>
        <authorList>
            <person name="Szuroczki S."/>
            <person name="Abbaszade G."/>
            <person name="Schumann P."/>
            <person name="Toth E."/>
        </authorList>
    </citation>
    <scope>NUCLEOTIDE SEQUENCE</scope>
    <source>
        <strain evidence="4">DMG-N-6</strain>
    </source>
</reference>
<accession>A0A8K0V6T2</accession>
<organism evidence="4 5">
    <name type="scientific">Szabonella alba</name>
    <dbReference type="NCBI Taxonomy" id="2804194"/>
    <lineage>
        <taxon>Bacteria</taxon>
        <taxon>Pseudomonadati</taxon>
        <taxon>Pseudomonadota</taxon>
        <taxon>Alphaproteobacteria</taxon>
        <taxon>Rhodobacterales</taxon>
        <taxon>Paracoccaceae</taxon>
        <taxon>Szabonella</taxon>
    </lineage>
</organism>
<dbReference type="InterPro" id="IPR003777">
    <property type="entry name" value="XdhC_CoxI"/>
</dbReference>
<dbReference type="PANTHER" id="PTHR30388">
    <property type="entry name" value="ALDEHYDE OXIDOREDUCTASE MOLYBDENUM COFACTOR ASSEMBLY PROTEIN"/>
    <property type="match status" value="1"/>
</dbReference>
<dbReference type="Gene3D" id="3.40.50.720">
    <property type="entry name" value="NAD(P)-binding Rossmann-like Domain"/>
    <property type="match status" value="1"/>
</dbReference>
<dbReference type="PANTHER" id="PTHR30388:SF6">
    <property type="entry name" value="XANTHINE DEHYDROGENASE SUBUNIT A-RELATED"/>
    <property type="match status" value="1"/>
</dbReference>
<dbReference type="InterPro" id="IPR036291">
    <property type="entry name" value="NAD(P)-bd_dom_sf"/>
</dbReference>
<dbReference type="InterPro" id="IPR014308">
    <property type="entry name" value="Xanthine_DH_XdhC"/>
</dbReference>